<evidence type="ECO:0000256" key="4">
    <source>
        <dbReference type="ARBA" id="ARBA00022917"/>
    </source>
</evidence>
<keyword evidence="4" id="KW-0648">Protein biosynthesis</keyword>
<dbReference type="Proteomes" id="UP000515131">
    <property type="component" value="Unplaced"/>
</dbReference>
<dbReference type="GO" id="GO:0010468">
    <property type="term" value="P:regulation of gene expression"/>
    <property type="evidence" value="ECO:0007669"/>
    <property type="project" value="UniProtKB-ARBA"/>
</dbReference>
<evidence type="ECO:0000256" key="3">
    <source>
        <dbReference type="ARBA" id="ARBA00022553"/>
    </source>
</evidence>
<evidence type="ECO:0000313" key="7">
    <source>
        <dbReference type="Proteomes" id="UP000515131"/>
    </source>
</evidence>
<evidence type="ECO:0000256" key="1">
    <source>
        <dbReference type="ARBA" id="ARBA00005422"/>
    </source>
</evidence>
<dbReference type="InterPro" id="IPR001950">
    <property type="entry name" value="SUI1"/>
</dbReference>
<proteinExistence type="inferred from homology"/>
<dbReference type="AlphaFoldDB" id="A0A6P6I1A3"/>
<dbReference type="SUPFAM" id="SSF55159">
    <property type="entry name" value="eIF1-like"/>
    <property type="match status" value="1"/>
</dbReference>
<evidence type="ECO:0000256" key="5">
    <source>
        <dbReference type="ARBA" id="ARBA00022990"/>
    </source>
</evidence>
<dbReference type="Gene3D" id="3.30.780.10">
    <property type="entry name" value="SUI1-like domain"/>
    <property type="match status" value="1"/>
</dbReference>
<evidence type="ECO:0000259" key="6">
    <source>
        <dbReference type="PROSITE" id="PS50296"/>
    </source>
</evidence>
<accession>A0A6P6I1A3</accession>
<feature type="domain" description="SUI1" evidence="6">
    <location>
        <begin position="98"/>
        <end position="170"/>
    </location>
</feature>
<evidence type="ECO:0000256" key="2">
    <source>
        <dbReference type="ARBA" id="ARBA00022540"/>
    </source>
</evidence>
<keyword evidence="3" id="KW-0597">Phosphoprotein</keyword>
<gene>
    <name evidence="8" type="primary">LOC112862755</name>
</gene>
<keyword evidence="5" id="KW-0007">Acetylation</keyword>
<dbReference type="PANTHER" id="PTHR10388">
    <property type="entry name" value="EUKARYOTIC TRANSLATION INITIATION FACTOR SUI1"/>
    <property type="match status" value="1"/>
</dbReference>
<dbReference type="GO" id="GO:0003743">
    <property type="term" value="F:translation initiation factor activity"/>
    <property type="evidence" value="ECO:0007669"/>
    <property type="project" value="UniProtKB-KW"/>
</dbReference>
<dbReference type="InterPro" id="IPR005874">
    <property type="entry name" value="SUI1_euk"/>
</dbReference>
<comment type="similarity">
    <text evidence="1">Belongs to the SUI1 family.</text>
</comment>
<keyword evidence="7" id="KW-1185">Reference proteome</keyword>
<evidence type="ECO:0000313" key="8">
    <source>
        <dbReference type="RefSeq" id="XP_025781776.1"/>
    </source>
</evidence>
<keyword evidence="2" id="KW-0396">Initiation factor</keyword>
<dbReference type="CDD" id="cd11566">
    <property type="entry name" value="eIF1_SUI1"/>
    <property type="match status" value="1"/>
</dbReference>
<dbReference type="FunFam" id="3.30.780.10:FF:000003">
    <property type="entry name" value="Eukaryotic translation initiation factor 1b"/>
    <property type="match status" value="1"/>
</dbReference>
<dbReference type="InterPro" id="IPR036877">
    <property type="entry name" value="SUI1_dom_sf"/>
</dbReference>
<dbReference type="GeneID" id="112862755"/>
<dbReference type="PROSITE" id="PS50296">
    <property type="entry name" value="SUI1"/>
    <property type="match status" value="1"/>
</dbReference>
<organism evidence="7 8">
    <name type="scientific">Puma concolor</name>
    <name type="common">Mountain lion</name>
    <name type="synonym">Felis concolor</name>
    <dbReference type="NCBI Taxonomy" id="9696"/>
    <lineage>
        <taxon>Eukaryota</taxon>
        <taxon>Metazoa</taxon>
        <taxon>Chordata</taxon>
        <taxon>Craniata</taxon>
        <taxon>Vertebrata</taxon>
        <taxon>Euteleostomi</taxon>
        <taxon>Mammalia</taxon>
        <taxon>Eutheria</taxon>
        <taxon>Laurasiatheria</taxon>
        <taxon>Carnivora</taxon>
        <taxon>Feliformia</taxon>
        <taxon>Felidae</taxon>
        <taxon>Felinae</taxon>
        <taxon>Puma</taxon>
    </lineage>
</organism>
<dbReference type="RefSeq" id="XP_025781776.1">
    <property type="nucleotide sequence ID" value="XM_025925991.1"/>
</dbReference>
<reference evidence="8" key="1">
    <citation type="submission" date="2025-08" db="UniProtKB">
        <authorList>
            <consortium name="RefSeq"/>
        </authorList>
    </citation>
    <scope>IDENTIFICATION</scope>
    <source>
        <tissue evidence="8">Blood</tissue>
    </source>
</reference>
<dbReference type="Pfam" id="PF01253">
    <property type="entry name" value="SUI1"/>
    <property type="match status" value="1"/>
</dbReference>
<protein>
    <submittedName>
        <fullName evidence="8">LOW QUALITY PROTEIN: eukaryotic translation initiation factor 1-like</fullName>
    </submittedName>
</protein>
<dbReference type="GO" id="GO:0080090">
    <property type="term" value="P:regulation of primary metabolic process"/>
    <property type="evidence" value="ECO:0007669"/>
    <property type="project" value="UniProtKB-ARBA"/>
</dbReference>
<sequence length="183" mass="20738">MHQEVPSDLLCQGGQQLLPRKNSMTSTVAVHRLQILQGFHPTGSIPTPTFSHHFSTVSTEEKESYRISTIQNLHSFDPFTDTSKGDDLHPTGTEDYILRIQQRGSNNRKTPSTIYGITNDYDKKKLKLMKAFKKKFACNGTISELPEYGEVIQLLGDQYKYICQFLLTEIGLAKDDQLKFHGS</sequence>
<dbReference type="KEGG" id="pcoo:112862755"/>
<name>A0A6P6I1A3_PUMCO</name>